<keyword evidence="1 2" id="KW-0472">Membrane</keyword>
<accession>A0A4R8FYW5</accession>
<keyword evidence="1" id="KW-0997">Cell inner membrane</keyword>
<feature type="transmembrane region" description="Helical" evidence="2">
    <location>
        <begin position="102"/>
        <end position="120"/>
    </location>
</feature>
<evidence type="ECO:0000313" key="4">
    <source>
        <dbReference type="Proteomes" id="UP000294489"/>
    </source>
</evidence>
<feature type="transmembrane region" description="Helical" evidence="2">
    <location>
        <begin position="12"/>
        <end position="32"/>
    </location>
</feature>
<dbReference type="PANTHER" id="PTHR35813">
    <property type="entry name" value="INNER MEMBRANE PROTEIN YBAN"/>
    <property type="match status" value="1"/>
</dbReference>
<dbReference type="EMBL" id="SOEC01000007">
    <property type="protein sequence ID" value="TDX29463.1"/>
    <property type="molecule type" value="Genomic_DNA"/>
</dbReference>
<reference evidence="3 4" key="1">
    <citation type="submission" date="2019-03" db="EMBL/GenBank/DDBJ databases">
        <title>Freshwater and sediment microbial communities from various areas in North America, analyzing microbe dynamics in response to fracking.</title>
        <authorList>
            <person name="Lamendella R."/>
        </authorList>
    </citation>
    <scope>NUCLEOTIDE SEQUENCE [LARGE SCALE GENOMIC DNA]</scope>
    <source>
        <strain evidence="3 4">6_TX</strain>
    </source>
</reference>
<protein>
    <recommendedName>
        <fullName evidence="1">Inner membrane protein</fullName>
    </recommendedName>
</protein>
<dbReference type="OrthoDB" id="9816293at2"/>
<organism evidence="3 4">
    <name type="scientific">Modicisalibacter xianhensis</name>
    <dbReference type="NCBI Taxonomy" id="442341"/>
    <lineage>
        <taxon>Bacteria</taxon>
        <taxon>Pseudomonadati</taxon>
        <taxon>Pseudomonadota</taxon>
        <taxon>Gammaproteobacteria</taxon>
        <taxon>Oceanospirillales</taxon>
        <taxon>Halomonadaceae</taxon>
        <taxon>Modicisalibacter</taxon>
    </lineage>
</organism>
<dbReference type="Pfam" id="PF04304">
    <property type="entry name" value="DUF454"/>
    <property type="match status" value="1"/>
</dbReference>
<keyword evidence="2" id="KW-0812">Transmembrane</keyword>
<sequence>MASNVSLRRLAYLGLAYGCVGLGAAGIVLPLLPTTPFLLVAAWAAPKGSPRVEAWLYDHPHFGPPLRAWHEQRAVPRRAKWIACLLLLSSWLILWLSTDSPIVPVITGLLFMGVATFLVTRPDAAPETIRVGDDPG</sequence>
<dbReference type="PANTHER" id="PTHR35813:SF1">
    <property type="entry name" value="INNER MEMBRANE PROTEIN YBAN"/>
    <property type="match status" value="1"/>
</dbReference>
<evidence type="ECO:0000256" key="2">
    <source>
        <dbReference type="SAM" id="Phobius"/>
    </source>
</evidence>
<dbReference type="RefSeq" id="WP_134017727.1">
    <property type="nucleotide sequence ID" value="NZ_SOEC01000007.1"/>
</dbReference>
<name>A0A4R8FYW5_9GAMM</name>
<dbReference type="Proteomes" id="UP000294489">
    <property type="component" value="Unassembled WGS sequence"/>
</dbReference>
<comment type="subcellular location">
    <subcellularLocation>
        <location evidence="1">Cell inner membrane</location>
        <topology evidence="1">Multi-pass membrane protein</topology>
    </subcellularLocation>
</comment>
<dbReference type="GO" id="GO:0005886">
    <property type="term" value="C:plasma membrane"/>
    <property type="evidence" value="ECO:0007669"/>
    <property type="project" value="UniProtKB-SubCell"/>
</dbReference>
<dbReference type="InterPro" id="IPR007401">
    <property type="entry name" value="DUF454"/>
</dbReference>
<evidence type="ECO:0000256" key="1">
    <source>
        <dbReference type="PIRNR" id="PIRNR016789"/>
    </source>
</evidence>
<dbReference type="AlphaFoldDB" id="A0A4R8FYW5"/>
<keyword evidence="1" id="KW-1003">Cell membrane</keyword>
<feature type="transmembrane region" description="Helical" evidence="2">
    <location>
        <begin position="79"/>
        <end position="96"/>
    </location>
</feature>
<comment type="caution">
    <text evidence="3">The sequence shown here is derived from an EMBL/GenBank/DDBJ whole genome shotgun (WGS) entry which is preliminary data.</text>
</comment>
<keyword evidence="2" id="KW-1133">Transmembrane helix</keyword>
<proteinExistence type="predicted"/>
<evidence type="ECO:0000313" key="3">
    <source>
        <dbReference type="EMBL" id="TDX29463.1"/>
    </source>
</evidence>
<dbReference type="PIRSF" id="PIRSF016789">
    <property type="entry name" value="DUF454"/>
    <property type="match status" value="1"/>
</dbReference>
<gene>
    <name evidence="3" type="ORF">DFO67_107139</name>
</gene>